<comment type="caution">
    <text evidence="1">The sequence shown here is derived from an EMBL/GenBank/DDBJ whole genome shotgun (WGS) entry which is preliminary data.</text>
</comment>
<proteinExistence type="predicted"/>
<organism evidence="1">
    <name type="scientific">marine sediment metagenome</name>
    <dbReference type="NCBI Taxonomy" id="412755"/>
    <lineage>
        <taxon>unclassified sequences</taxon>
        <taxon>metagenomes</taxon>
        <taxon>ecological metagenomes</taxon>
    </lineage>
</organism>
<name>X1JAX9_9ZZZZ</name>
<evidence type="ECO:0000313" key="1">
    <source>
        <dbReference type="EMBL" id="GAH75499.1"/>
    </source>
</evidence>
<feature type="non-terminal residue" evidence="1">
    <location>
        <position position="223"/>
    </location>
</feature>
<protein>
    <submittedName>
        <fullName evidence="1">Uncharacterized protein</fullName>
    </submittedName>
</protein>
<reference evidence="1" key="1">
    <citation type="journal article" date="2014" name="Front. Microbiol.">
        <title>High frequency of phylogenetically diverse reductive dehalogenase-homologous genes in deep subseafloor sedimentary metagenomes.</title>
        <authorList>
            <person name="Kawai M."/>
            <person name="Futagami T."/>
            <person name="Toyoda A."/>
            <person name="Takaki Y."/>
            <person name="Nishi S."/>
            <person name="Hori S."/>
            <person name="Arai W."/>
            <person name="Tsubouchi T."/>
            <person name="Morono Y."/>
            <person name="Uchiyama I."/>
            <person name="Ito T."/>
            <person name="Fujiyama A."/>
            <person name="Inagaki F."/>
            <person name="Takami H."/>
        </authorList>
    </citation>
    <scope>NUCLEOTIDE SEQUENCE</scope>
    <source>
        <strain evidence="1">Expedition CK06-06</strain>
    </source>
</reference>
<sequence length="223" mass="24900">MSVPKRGWILYEQATARRIWNQVKNRHETWVKHPGKDWVLVKGDPIDLTQDNFIAPVITSWVALYGIASQMQWQVTGRPNPSGANFAQVNELGGGLEVKTRPQNNRWVAIHFGGIYPFCLCESPHLYLRSSVQDLTNIHAHAGMVGATNKPSSGSAHTQPDDGMWVELDTNVDNNFRSITRLGGVETSKILGPADTDHHNFCIRVNDDGDEVEFLIDGMILQT</sequence>
<dbReference type="EMBL" id="BARU01030243">
    <property type="protein sequence ID" value="GAH75499.1"/>
    <property type="molecule type" value="Genomic_DNA"/>
</dbReference>
<dbReference type="AlphaFoldDB" id="X1JAX9"/>
<accession>X1JAX9</accession>
<gene>
    <name evidence="1" type="ORF">S03H2_48026</name>
</gene>